<accession>A0A2A3EFA4</accession>
<dbReference type="PROSITE" id="PS50865">
    <property type="entry name" value="ZF_MYND_2"/>
    <property type="match status" value="1"/>
</dbReference>
<evidence type="ECO:0000256" key="10">
    <source>
        <dbReference type="PROSITE-ProRule" id="PRU00134"/>
    </source>
</evidence>
<evidence type="ECO:0000256" key="2">
    <source>
        <dbReference type="ARBA" id="ARBA00005913"/>
    </source>
</evidence>
<dbReference type="PRINTS" id="PR01875">
    <property type="entry name" value="ETOFAMILY"/>
</dbReference>
<keyword evidence="3" id="KW-0678">Repressor</keyword>
<dbReference type="EMBL" id="KZ288269">
    <property type="protein sequence ID" value="PBC29962.1"/>
    <property type="molecule type" value="Genomic_DNA"/>
</dbReference>
<evidence type="ECO:0000256" key="9">
    <source>
        <dbReference type="ARBA" id="ARBA00023242"/>
    </source>
</evidence>
<name>A0A2A3EFA4_APICC</name>
<dbReference type="GO" id="GO:0005634">
    <property type="term" value="C:nucleus"/>
    <property type="evidence" value="ECO:0007669"/>
    <property type="project" value="UniProtKB-SubCell"/>
</dbReference>
<protein>
    <recommendedName>
        <fullName evidence="16">Protein CBFA2T2</fullName>
    </recommendedName>
</protein>
<evidence type="ECO:0000313" key="14">
    <source>
        <dbReference type="EMBL" id="PBC29962.1"/>
    </source>
</evidence>
<feature type="domain" description="TAFH" evidence="13">
    <location>
        <begin position="220"/>
        <end position="318"/>
    </location>
</feature>
<comment type="subcellular location">
    <subcellularLocation>
        <location evidence="1">Nucleus</location>
    </subcellularLocation>
</comment>
<keyword evidence="6" id="KW-0862">Zinc</keyword>
<evidence type="ECO:0000256" key="6">
    <source>
        <dbReference type="ARBA" id="ARBA00022833"/>
    </source>
</evidence>
<gene>
    <name evidence="14" type="ORF">APICC_09766</name>
</gene>
<evidence type="ECO:0000256" key="3">
    <source>
        <dbReference type="ARBA" id="ARBA00022491"/>
    </source>
</evidence>
<dbReference type="Proteomes" id="UP000242457">
    <property type="component" value="Unassembled WGS sequence"/>
</dbReference>
<sequence length="814" mass="86993">MTTAQGTPESDTGSFECFQNYTAPEVFIQGLAGIVDQQDVESMIRAQKQMLQRFEKTNEMLTNCNQLSINRLKTAGTEFKKHTALLVEMKRDLDYIFKRIRIVKNKLSQQYPQAFNEAVRSSLAEEVIVEDVDCSVKPLEPEIVPLPSVTHTDMDRDPDSDGNQTCSTSSDSGSPLPAHYLKPESEDGSVNGGAGGNGRAAQEEQNDAASSNAAGNRCIAGVFAGHGEVKSVLGTVVKFATGISPDTGDTVLTLVLALLSGSMTAEEFHSALQEATNYSLKGFVLPHLKQQLPSLQRDLSNAARASNQSCAQFLRSNEAAVLEAVGLVAATDQVEIFGEQTGNGIGGGGNQCSAHYGVRSNSNPGIGAIQHTNNATGGFHHYSSASHAPKRRASDTPYYENGATLLEDIPLYGKRLNPWSHHHPPQQQPSAEGSSPYCWYHPLHSSGSIQGLGHRHAHAHGHSHGQTHGHAHGHGQGEGSSSIPPPGSVQMSQMNAFSGSHHLARQQQQQMGHVQVQNGSLDDEWKNIHMMLNCILGMVEKTKKALAILQTRGCFGATASAGPPLSATSTVPAQNGGTGSAANNNPSSTNGSQVESSTGDREGSLKRLSGEIVAQTIRAIEDKVAEVKRKDEEAVKRAVMAEVQRAVRVAVAESRASERLRVHRMLDVPLSQRNHGPLRQGPYLRVHGNPVDTNARTVTATPTNTVSNSITSIGEDEKDAQLQTVSGSSCWNCGRPALETCGGCGIARYCGSFCQHRDWEAGGHHATCNNPPPREPRRSASRSPPRIASAAQSSVNEANIVAPIPANGLYEHVA</sequence>
<feature type="region of interest" description="Disordered" evidence="11">
    <location>
        <begin position="563"/>
        <end position="607"/>
    </location>
</feature>
<dbReference type="InterPro" id="IPR037249">
    <property type="entry name" value="TAFH/NHR1_dom_sf"/>
</dbReference>
<organism evidence="14 15">
    <name type="scientific">Apis cerana cerana</name>
    <name type="common">Oriental honeybee</name>
    <dbReference type="NCBI Taxonomy" id="94128"/>
    <lineage>
        <taxon>Eukaryota</taxon>
        <taxon>Metazoa</taxon>
        <taxon>Ecdysozoa</taxon>
        <taxon>Arthropoda</taxon>
        <taxon>Hexapoda</taxon>
        <taxon>Insecta</taxon>
        <taxon>Pterygota</taxon>
        <taxon>Neoptera</taxon>
        <taxon>Endopterygota</taxon>
        <taxon>Hymenoptera</taxon>
        <taxon>Apocrita</taxon>
        <taxon>Aculeata</taxon>
        <taxon>Apoidea</taxon>
        <taxon>Anthophila</taxon>
        <taxon>Apidae</taxon>
        <taxon>Apis</taxon>
    </lineage>
</organism>
<dbReference type="Gene3D" id="1.20.120.1110">
    <property type="entry name" value="TAFH/NHR1 domain"/>
    <property type="match status" value="1"/>
</dbReference>
<feature type="compositionally biased region" description="Basic and acidic residues" evidence="11">
    <location>
        <begin position="598"/>
        <end position="607"/>
    </location>
</feature>
<dbReference type="Gene3D" id="6.10.140.2220">
    <property type="match status" value="1"/>
</dbReference>
<feature type="region of interest" description="Disordered" evidence="11">
    <location>
        <begin position="449"/>
        <end position="493"/>
    </location>
</feature>
<reference evidence="14 15" key="1">
    <citation type="submission" date="2014-07" db="EMBL/GenBank/DDBJ databases">
        <title>Genomic and transcriptomic analysis on Apis cerana provide comprehensive insights into honey bee biology.</title>
        <authorList>
            <person name="Diao Q."/>
            <person name="Sun L."/>
            <person name="Zheng H."/>
            <person name="Zheng H."/>
            <person name="Xu S."/>
            <person name="Wang S."/>
            <person name="Zeng Z."/>
            <person name="Hu F."/>
            <person name="Su S."/>
            <person name="Wu J."/>
        </authorList>
    </citation>
    <scope>NUCLEOTIDE SEQUENCE [LARGE SCALE GENOMIC DNA]</scope>
    <source>
        <tissue evidence="14">Pupae without intestine</tissue>
    </source>
</reference>
<evidence type="ECO:0000259" key="13">
    <source>
        <dbReference type="PROSITE" id="PS51119"/>
    </source>
</evidence>
<dbReference type="GO" id="GO:0008270">
    <property type="term" value="F:zinc ion binding"/>
    <property type="evidence" value="ECO:0007669"/>
    <property type="project" value="UniProtKB-KW"/>
</dbReference>
<keyword evidence="4" id="KW-0479">Metal-binding</keyword>
<comment type="similarity">
    <text evidence="2">Belongs to the KXD1 family.</text>
</comment>
<feature type="compositionally biased region" description="Basic residues" evidence="11">
    <location>
        <begin position="453"/>
        <end position="473"/>
    </location>
</feature>
<dbReference type="SMART" id="SM00549">
    <property type="entry name" value="TAFH"/>
    <property type="match status" value="1"/>
</dbReference>
<dbReference type="Pfam" id="PF08788">
    <property type="entry name" value="NHR2"/>
    <property type="match status" value="1"/>
</dbReference>
<feature type="compositionally biased region" description="Polar residues" evidence="11">
    <location>
        <begin position="161"/>
        <end position="173"/>
    </location>
</feature>
<proteinExistence type="inferred from homology"/>
<evidence type="ECO:0000256" key="4">
    <source>
        <dbReference type="ARBA" id="ARBA00022723"/>
    </source>
</evidence>
<dbReference type="AlphaFoldDB" id="A0A2A3EFA4"/>
<dbReference type="SUPFAM" id="SSF158553">
    <property type="entry name" value="TAFH domain-like"/>
    <property type="match status" value="1"/>
</dbReference>
<feature type="domain" description="MYND-type" evidence="12">
    <location>
        <begin position="730"/>
        <end position="768"/>
    </location>
</feature>
<dbReference type="InterPro" id="IPR014896">
    <property type="entry name" value="NHR2"/>
</dbReference>
<dbReference type="GO" id="GO:0003714">
    <property type="term" value="F:transcription corepressor activity"/>
    <property type="evidence" value="ECO:0007669"/>
    <property type="project" value="InterPro"/>
</dbReference>
<dbReference type="OrthoDB" id="2951111at2759"/>
<evidence type="ECO:0000313" key="15">
    <source>
        <dbReference type="Proteomes" id="UP000242457"/>
    </source>
</evidence>
<dbReference type="STRING" id="94128.A0A2A3EFA4"/>
<feature type="region of interest" description="Disordered" evidence="11">
    <location>
        <begin position="143"/>
        <end position="209"/>
    </location>
</feature>
<dbReference type="Pfam" id="PF01753">
    <property type="entry name" value="zf-MYND"/>
    <property type="match status" value="1"/>
</dbReference>
<dbReference type="PANTHER" id="PTHR10379">
    <property type="entry name" value="MTG8 ETO EIGHT TWENTY ONE PROTEIN"/>
    <property type="match status" value="1"/>
</dbReference>
<keyword evidence="8" id="KW-0804">Transcription</keyword>
<feature type="compositionally biased region" description="Polar residues" evidence="11">
    <location>
        <begin position="566"/>
        <end position="597"/>
    </location>
</feature>
<evidence type="ECO:0000259" key="12">
    <source>
        <dbReference type="PROSITE" id="PS50865"/>
    </source>
</evidence>
<evidence type="ECO:0000256" key="5">
    <source>
        <dbReference type="ARBA" id="ARBA00022771"/>
    </source>
</evidence>
<evidence type="ECO:0008006" key="16">
    <source>
        <dbReference type="Google" id="ProtNLM"/>
    </source>
</evidence>
<dbReference type="InterPro" id="IPR002893">
    <property type="entry name" value="Znf_MYND"/>
</dbReference>
<dbReference type="InterPro" id="IPR013289">
    <property type="entry name" value="CBFA2T1/2/3"/>
</dbReference>
<keyword evidence="15" id="KW-1185">Reference proteome</keyword>
<dbReference type="Gene3D" id="6.10.250.230">
    <property type="match status" value="1"/>
</dbReference>
<dbReference type="InterPro" id="IPR019371">
    <property type="entry name" value="KxDL_dom"/>
</dbReference>
<dbReference type="Pfam" id="PF07531">
    <property type="entry name" value="TAFH"/>
    <property type="match status" value="1"/>
</dbReference>
<dbReference type="PROSITE" id="PS51119">
    <property type="entry name" value="TAFH"/>
    <property type="match status" value="1"/>
</dbReference>
<keyword evidence="9" id="KW-0539">Nucleus</keyword>
<feature type="region of interest" description="Disordered" evidence="11">
    <location>
        <begin position="764"/>
        <end position="786"/>
    </location>
</feature>
<dbReference type="Pfam" id="PF10241">
    <property type="entry name" value="KxDL"/>
    <property type="match status" value="1"/>
</dbReference>
<dbReference type="PROSITE" id="PS01360">
    <property type="entry name" value="ZF_MYND_1"/>
    <property type="match status" value="1"/>
</dbReference>
<dbReference type="GO" id="GO:0006351">
    <property type="term" value="P:DNA-templated transcription"/>
    <property type="evidence" value="ECO:0007669"/>
    <property type="project" value="InterPro"/>
</dbReference>
<dbReference type="SUPFAM" id="SSF144232">
    <property type="entry name" value="HIT/MYND zinc finger-like"/>
    <property type="match status" value="1"/>
</dbReference>
<keyword evidence="5 10" id="KW-0863">Zinc-finger</keyword>
<dbReference type="InterPro" id="IPR003894">
    <property type="entry name" value="TAFH_NHR1"/>
</dbReference>
<evidence type="ECO:0000256" key="1">
    <source>
        <dbReference type="ARBA" id="ARBA00004123"/>
    </source>
</evidence>
<evidence type="ECO:0000256" key="11">
    <source>
        <dbReference type="SAM" id="MobiDB-lite"/>
    </source>
</evidence>
<keyword evidence="7" id="KW-0805">Transcription regulation</keyword>
<evidence type="ECO:0000256" key="7">
    <source>
        <dbReference type="ARBA" id="ARBA00023015"/>
    </source>
</evidence>
<evidence type="ECO:0000256" key="8">
    <source>
        <dbReference type="ARBA" id="ARBA00023163"/>
    </source>
</evidence>
<dbReference type="PANTHER" id="PTHR10379:SF14">
    <property type="entry name" value="NERVY, ISOFORM D"/>
    <property type="match status" value="1"/>
</dbReference>